<dbReference type="GeneTree" id="ENSGT01130000278319"/>
<evidence type="ECO:0000256" key="2">
    <source>
        <dbReference type="ARBA" id="ARBA00023157"/>
    </source>
</evidence>
<dbReference type="AlphaFoldDB" id="W5LHE3"/>
<evidence type="ECO:0000256" key="4">
    <source>
        <dbReference type="ARBA" id="ARBA00023319"/>
    </source>
</evidence>
<dbReference type="Proteomes" id="UP000018467">
    <property type="component" value="Unassembled WGS sequence"/>
</dbReference>
<reference evidence="6" key="3">
    <citation type="submission" date="2025-08" db="UniProtKB">
        <authorList>
            <consortium name="Ensembl"/>
        </authorList>
    </citation>
    <scope>IDENTIFICATION</scope>
</reference>
<protein>
    <recommendedName>
        <fullName evidence="5">Ig-like domain-containing protein</fullName>
    </recommendedName>
</protein>
<dbReference type="SMART" id="SM00408">
    <property type="entry name" value="IGc2"/>
    <property type="match status" value="2"/>
</dbReference>
<keyword evidence="1" id="KW-0732">Signal</keyword>
<evidence type="ECO:0000259" key="5">
    <source>
        <dbReference type="PROSITE" id="PS50835"/>
    </source>
</evidence>
<dbReference type="InterPro" id="IPR003598">
    <property type="entry name" value="Ig_sub2"/>
</dbReference>
<dbReference type="Ensembl" id="ENSAMXT00000019255.2">
    <property type="protein sequence ID" value="ENSAMXP00000019255.2"/>
    <property type="gene ID" value="ENSAMXG00000018704.2"/>
</dbReference>
<keyword evidence="3" id="KW-0325">Glycoprotein</keyword>
<feature type="domain" description="Ig-like" evidence="5">
    <location>
        <begin position="217"/>
        <end position="294"/>
    </location>
</feature>
<keyword evidence="7" id="KW-1185">Reference proteome</keyword>
<dbReference type="eggNOG" id="ENOG502RXPD">
    <property type="taxonomic scope" value="Eukaryota"/>
</dbReference>
<dbReference type="Gene3D" id="2.60.40.10">
    <property type="entry name" value="Immunoglobulins"/>
    <property type="match status" value="3"/>
</dbReference>
<dbReference type="Bgee" id="ENSAMXG00000018704">
    <property type="expression patterns" value="Expressed in intestine and 11 other cell types or tissues"/>
</dbReference>
<keyword evidence="2" id="KW-1015">Disulfide bond</keyword>
<dbReference type="InterPro" id="IPR013783">
    <property type="entry name" value="Ig-like_fold"/>
</dbReference>
<dbReference type="HOGENOM" id="CLU_024555_7_0_1"/>
<keyword evidence="4" id="KW-0393">Immunoglobulin domain</keyword>
<dbReference type="STRING" id="7994.ENSAMXP00000019255"/>
<dbReference type="PANTHER" id="PTHR44337:SF20">
    <property type="entry name" value="CARCINOEMBRYONIC ANTIGEN-RELATED CELL ADHESION MOLECULE 5-RELATED"/>
    <property type="match status" value="1"/>
</dbReference>
<dbReference type="InParanoid" id="W5LHE3"/>
<name>W5LHE3_ASTMX</name>
<evidence type="ECO:0000313" key="7">
    <source>
        <dbReference type="Proteomes" id="UP000018467"/>
    </source>
</evidence>
<sequence length="323" mass="35545">MNIKHGDSVMVWGCWTTCCNRWNQEFCCLPDNPEGEYPAILRVGENVTFSVNPLIAIEAGTWQFENNILVFWYPGDIMVGNGYEGRVSFNQTSLQLSLHSLQTNDSGVYILQSVKPSVQAQVSLSVQGEFTHTHTHTHTFTSDVLSCEVTGPVDSVYWMKDGVILFSNNKTSFSNQNKTLSISQLALSDDGNYQCVATNIVSNMTSVTYHLTVNYGPWNVTISGPAIAQTGDRVRLNCSALSQPPSDYSWYYNGTKVAEGAVYETASLTLNRSEEYVCTAHNNITGINSSATWNLTVIASPLQSSVLLMAFLVLVLTALTQCL</sequence>
<dbReference type="PANTHER" id="PTHR44337">
    <property type="entry name" value="CARCINOEMBRYONIC ANTIGEN-RELATED CELL ADHESION MOLECULE 8"/>
    <property type="match status" value="1"/>
</dbReference>
<dbReference type="InterPro" id="IPR007110">
    <property type="entry name" value="Ig-like_dom"/>
</dbReference>
<proteinExistence type="predicted"/>
<dbReference type="SMART" id="SM00409">
    <property type="entry name" value="IG"/>
    <property type="match status" value="3"/>
</dbReference>
<dbReference type="InterPro" id="IPR036179">
    <property type="entry name" value="Ig-like_dom_sf"/>
</dbReference>
<evidence type="ECO:0000313" key="6">
    <source>
        <dbReference type="Ensembl" id="ENSAMXP00000019255.2"/>
    </source>
</evidence>
<dbReference type="PROSITE" id="PS50835">
    <property type="entry name" value="IG_LIKE"/>
    <property type="match status" value="2"/>
</dbReference>
<dbReference type="InterPro" id="IPR052598">
    <property type="entry name" value="IgSF_CEA-related"/>
</dbReference>
<organism evidence="6 7">
    <name type="scientific">Astyanax mexicanus</name>
    <name type="common">Blind cave fish</name>
    <name type="synonym">Astyanax fasciatus mexicanus</name>
    <dbReference type="NCBI Taxonomy" id="7994"/>
    <lineage>
        <taxon>Eukaryota</taxon>
        <taxon>Metazoa</taxon>
        <taxon>Chordata</taxon>
        <taxon>Craniata</taxon>
        <taxon>Vertebrata</taxon>
        <taxon>Euteleostomi</taxon>
        <taxon>Actinopterygii</taxon>
        <taxon>Neopterygii</taxon>
        <taxon>Teleostei</taxon>
        <taxon>Ostariophysi</taxon>
        <taxon>Characiformes</taxon>
        <taxon>Characoidei</taxon>
        <taxon>Acestrorhamphidae</taxon>
        <taxon>Acestrorhamphinae</taxon>
        <taxon>Astyanax</taxon>
    </lineage>
</organism>
<dbReference type="InterPro" id="IPR003599">
    <property type="entry name" value="Ig_sub"/>
</dbReference>
<reference evidence="6" key="4">
    <citation type="submission" date="2025-09" db="UniProtKB">
        <authorList>
            <consortium name="Ensembl"/>
        </authorList>
    </citation>
    <scope>IDENTIFICATION</scope>
</reference>
<evidence type="ECO:0000256" key="3">
    <source>
        <dbReference type="ARBA" id="ARBA00023180"/>
    </source>
</evidence>
<reference evidence="7" key="2">
    <citation type="journal article" date="2014" name="Nat. Commun.">
        <title>The cavefish genome reveals candidate genes for eye loss.</title>
        <authorList>
            <person name="McGaugh S.E."/>
            <person name="Gross J.B."/>
            <person name="Aken B."/>
            <person name="Blin M."/>
            <person name="Borowsky R."/>
            <person name="Chalopin D."/>
            <person name="Hinaux H."/>
            <person name="Jeffery W.R."/>
            <person name="Keene A."/>
            <person name="Ma L."/>
            <person name="Minx P."/>
            <person name="Murphy D."/>
            <person name="O'Quin K.E."/>
            <person name="Retaux S."/>
            <person name="Rohner N."/>
            <person name="Searle S.M."/>
            <person name="Stahl B.A."/>
            <person name="Tabin C."/>
            <person name="Volff J.N."/>
            <person name="Yoshizawa M."/>
            <person name="Warren W.C."/>
        </authorList>
    </citation>
    <scope>NUCLEOTIDE SEQUENCE [LARGE SCALE GENOMIC DNA]</scope>
    <source>
        <strain evidence="7">female</strain>
    </source>
</reference>
<reference evidence="7" key="1">
    <citation type="submission" date="2013-03" db="EMBL/GenBank/DDBJ databases">
        <authorList>
            <person name="Jeffery W."/>
            <person name="Warren W."/>
            <person name="Wilson R.K."/>
        </authorList>
    </citation>
    <scope>NUCLEOTIDE SEQUENCE</scope>
    <source>
        <strain evidence="7">female</strain>
    </source>
</reference>
<dbReference type="SUPFAM" id="SSF48726">
    <property type="entry name" value="Immunoglobulin"/>
    <property type="match status" value="3"/>
</dbReference>
<evidence type="ECO:0000256" key="1">
    <source>
        <dbReference type="ARBA" id="ARBA00022729"/>
    </source>
</evidence>
<accession>W5LHE3</accession>
<dbReference type="Pfam" id="PF13927">
    <property type="entry name" value="Ig_3"/>
    <property type="match status" value="2"/>
</dbReference>
<feature type="domain" description="Ig-like" evidence="5">
    <location>
        <begin position="116"/>
        <end position="212"/>
    </location>
</feature>